<reference evidence="1" key="1">
    <citation type="submission" date="2018-02" db="EMBL/GenBank/DDBJ databases">
        <title>Rhizophora mucronata_Transcriptome.</title>
        <authorList>
            <person name="Meera S.P."/>
            <person name="Sreeshan A."/>
            <person name="Augustine A."/>
        </authorList>
    </citation>
    <scope>NUCLEOTIDE SEQUENCE</scope>
    <source>
        <tissue evidence="1">Leaf</tissue>
    </source>
</reference>
<accession>A0A2P2QWG8</accession>
<dbReference type="AlphaFoldDB" id="A0A2P2QWG8"/>
<protein>
    <submittedName>
        <fullName evidence="1">Uncharacterized protein</fullName>
    </submittedName>
</protein>
<sequence>MTGFSFITKEYRFLKPSCITCLSNCHGLPNRICPACMGTTSHKTSSWYLPIENDTSTC</sequence>
<organism evidence="1">
    <name type="scientific">Rhizophora mucronata</name>
    <name type="common">Asiatic mangrove</name>
    <dbReference type="NCBI Taxonomy" id="61149"/>
    <lineage>
        <taxon>Eukaryota</taxon>
        <taxon>Viridiplantae</taxon>
        <taxon>Streptophyta</taxon>
        <taxon>Embryophyta</taxon>
        <taxon>Tracheophyta</taxon>
        <taxon>Spermatophyta</taxon>
        <taxon>Magnoliopsida</taxon>
        <taxon>eudicotyledons</taxon>
        <taxon>Gunneridae</taxon>
        <taxon>Pentapetalae</taxon>
        <taxon>rosids</taxon>
        <taxon>fabids</taxon>
        <taxon>Malpighiales</taxon>
        <taxon>Rhizophoraceae</taxon>
        <taxon>Rhizophora</taxon>
    </lineage>
</organism>
<proteinExistence type="predicted"/>
<evidence type="ECO:0000313" key="1">
    <source>
        <dbReference type="EMBL" id="MBX71352.1"/>
    </source>
</evidence>
<dbReference type="EMBL" id="GGEC01090868">
    <property type="protein sequence ID" value="MBX71352.1"/>
    <property type="molecule type" value="Transcribed_RNA"/>
</dbReference>
<name>A0A2P2QWG8_RHIMU</name>